<evidence type="ECO:0000313" key="2">
    <source>
        <dbReference type="EMBL" id="KAF2177914.1"/>
    </source>
</evidence>
<evidence type="ECO:0000313" key="3">
    <source>
        <dbReference type="Proteomes" id="UP000800200"/>
    </source>
</evidence>
<keyword evidence="3" id="KW-1185">Reference proteome</keyword>
<reference evidence="2" key="1">
    <citation type="journal article" date="2020" name="Stud. Mycol.">
        <title>101 Dothideomycetes genomes: a test case for predicting lifestyles and emergence of pathogens.</title>
        <authorList>
            <person name="Haridas S."/>
            <person name="Albert R."/>
            <person name="Binder M."/>
            <person name="Bloem J."/>
            <person name="Labutti K."/>
            <person name="Salamov A."/>
            <person name="Andreopoulos B."/>
            <person name="Baker S."/>
            <person name="Barry K."/>
            <person name="Bills G."/>
            <person name="Bluhm B."/>
            <person name="Cannon C."/>
            <person name="Castanera R."/>
            <person name="Culley D."/>
            <person name="Daum C."/>
            <person name="Ezra D."/>
            <person name="Gonzalez J."/>
            <person name="Henrissat B."/>
            <person name="Kuo A."/>
            <person name="Liang C."/>
            <person name="Lipzen A."/>
            <person name="Lutzoni F."/>
            <person name="Magnuson J."/>
            <person name="Mondo S."/>
            <person name="Nolan M."/>
            <person name="Ohm R."/>
            <person name="Pangilinan J."/>
            <person name="Park H.-J."/>
            <person name="Ramirez L."/>
            <person name="Alfaro M."/>
            <person name="Sun H."/>
            <person name="Tritt A."/>
            <person name="Yoshinaga Y."/>
            <person name="Zwiers L.-H."/>
            <person name="Turgeon B."/>
            <person name="Goodwin S."/>
            <person name="Spatafora J."/>
            <person name="Crous P."/>
            <person name="Grigoriev I."/>
        </authorList>
    </citation>
    <scope>NUCLEOTIDE SEQUENCE</scope>
    <source>
        <strain evidence="2">CBS 207.26</strain>
    </source>
</reference>
<proteinExistence type="predicted"/>
<organism evidence="2 3">
    <name type="scientific">Zopfia rhizophila CBS 207.26</name>
    <dbReference type="NCBI Taxonomy" id="1314779"/>
    <lineage>
        <taxon>Eukaryota</taxon>
        <taxon>Fungi</taxon>
        <taxon>Dikarya</taxon>
        <taxon>Ascomycota</taxon>
        <taxon>Pezizomycotina</taxon>
        <taxon>Dothideomycetes</taxon>
        <taxon>Dothideomycetes incertae sedis</taxon>
        <taxon>Zopfiaceae</taxon>
        <taxon>Zopfia</taxon>
    </lineage>
</organism>
<protein>
    <submittedName>
        <fullName evidence="2">Uncharacterized protein</fullName>
    </submittedName>
</protein>
<keyword evidence="1" id="KW-0560">Oxidoreductase</keyword>
<sequence>MFIGVGIRGHTDDSIMDPNPFKDENKAIERLVHELGGIKWLYSRSSYTKDEFWSICSRPEYEALRIKYNAQHLPSVYEKIQTSEKPRRMPRVDGFWNHVFAKTSVLAMKHKKATA</sequence>
<dbReference type="InterPro" id="IPR040165">
    <property type="entry name" value="Diminuto-like"/>
</dbReference>
<evidence type="ECO:0000256" key="1">
    <source>
        <dbReference type="ARBA" id="ARBA00023002"/>
    </source>
</evidence>
<dbReference type="GO" id="GO:0005737">
    <property type="term" value="C:cytoplasm"/>
    <property type="evidence" value="ECO:0007669"/>
    <property type="project" value="TreeGrafter"/>
</dbReference>
<name>A0A6A6DEK1_9PEZI</name>
<dbReference type="AlphaFoldDB" id="A0A6A6DEK1"/>
<dbReference type="GO" id="GO:0016020">
    <property type="term" value="C:membrane"/>
    <property type="evidence" value="ECO:0007669"/>
    <property type="project" value="TreeGrafter"/>
</dbReference>
<dbReference type="GO" id="GO:0008202">
    <property type="term" value="P:steroid metabolic process"/>
    <property type="evidence" value="ECO:0007669"/>
    <property type="project" value="TreeGrafter"/>
</dbReference>
<dbReference type="Proteomes" id="UP000800200">
    <property type="component" value="Unassembled WGS sequence"/>
</dbReference>
<dbReference type="GO" id="GO:0000246">
    <property type="term" value="F:Delta24(24-1) sterol reductase activity"/>
    <property type="evidence" value="ECO:0007669"/>
    <property type="project" value="TreeGrafter"/>
</dbReference>
<accession>A0A6A6DEK1</accession>
<gene>
    <name evidence="2" type="ORF">K469DRAFT_350790</name>
</gene>
<dbReference type="PANTHER" id="PTHR10801:SF0">
    <property type="entry name" value="DELTA(24)-STEROL REDUCTASE"/>
    <property type="match status" value="1"/>
</dbReference>
<dbReference type="EMBL" id="ML994681">
    <property type="protein sequence ID" value="KAF2177914.1"/>
    <property type="molecule type" value="Genomic_DNA"/>
</dbReference>
<dbReference type="OrthoDB" id="415825at2759"/>
<dbReference type="PANTHER" id="PTHR10801">
    <property type="entry name" value="24-DEHYDROCHOLESTEROL REDUCTASE"/>
    <property type="match status" value="1"/>
</dbReference>